<comment type="cofactor">
    <cofactor evidence="7 8">
        <name>Mg(2+)</name>
        <dbReference type="ChEBI" id="CHEBI:18420"/>
    </cofactor>
    <text evidence="7 8">Binds 3 Mg(2+) ions per subunit.</text>
</comment>
<reference evidence="12" key="1">
    <citation type="submission" date="2017-09" db="EMBL/GenBank/DDBJ databases">
        <title>Depth-based differentiation of microbial function through sediment-hosted aquifers and enrichment of novel symbionts in the deep terrestrial subsurface.</title>
        <authorList>
            <person name="Probst A.J."/>
            <person name="Ladd B."/>
            <person name="Jarett J.K."/>
            <person name="Geller-Mcgrath D.E."/>
            <person name="Sieber C.M.K."/>
            <person name="Emerson J.B."/>
            <person name="Anantharaman K."/>
            <person name="Thomas B.C."/>
            <person name="Malmstrom R."/>
            <person name="Stieglmeier M."/>
            <person name="Klingl A."/>
            <person name="Woyke T."/>
            <person name="Ryan C.M."/>
            <person name="Banfield J.F."/>
        </authorList>
    </citation>
    <scope>NUCLEOTIDE SEQUENCE [LARGE SCALE GENOMIC DNA]</scope>
</reference>
<dbReference type="GO" id="GO:0006430">
    <property type="term" value="P:lysyl-tRNA aminoacylation"/>
    <property type="evidence" value="ECO:0007669"/>
    <property type="project" value="UniProtKB-UniRule"/>
</dbReference>
<dbReference type="GO" id="GO:0004824">
    <property type="term" value="F:lysine-tRNA ligase activity"/>
    <property type="evidence" value="ECO:0007669"/>
    <property type="project" value="UniProtKB-UniRule"/>
</dbReference>
<evidence type="ECO:0000256" key="3">
    <source>
        <dbReference type="ARBA" id="ARBA00022741"/>
    </source>
</evidence>
<comment type="caution">
    <text evidence="11">The sequence shown here is derived from an EMBL/GenBank/DDBJ whole genome shotgun (WGS) entry which is preliminary data.</text>
</comment>
<organism evidence="11 12">
    <name type="scientific">Candidatus Uhrbacteria bacterium CG_4_9_14_0_2_um_filter_41_50</name>
    <dbReference type="NCBI Taxonomy" id="1975031"/>
    <lineage>
        <taxon>Bacteria</taxon>
        <taxon>Candidatus Uhriibacteriota</taxon>
    </lineage>
</organism>
<dbReference type="InterPro" id="IPR004364">
    <property type="entry name" value="Aa-tRNA-synt_II"/>
</dbReference>
<dbReference type="InterPro" id="IPR018149">
    <property type="entry name" value="Lys-tRNA-synth_II_C"/>
</dbReference>
<dbReference type="HAMAP" id="MF_00252">
    <property type="entry name" value="Lys_tRNA_synth_class2"/>
    <property type="match status" value="1"/>
</dbReference>
<dbReference type="EMBL" id="PFSI01000036">
    <property type="protein sequence ID" value="PJC24488.1"/>
    <property type="molecule type" value="Genomic_DNA"/>
</dbReference>
<dbReference type="NCBIfam" id="NF001756">
    <property type="entry name" value="PRK00484.1"/>
    <property type="match status" value="1"/>
</dbReference>
<dbReference type="InterPro" id="IPR012340">
    <property type="entry name" value="NA-bd_OB-fold"/>
</dbReference>
<keyword evidence="4 7" id="KW-0067">ATP-binding</keyword>
<keyword evidence="2 7" id="KW-0479">Metal-binding</keyword>
<feature type="binding site" evidence="7">
    <location>
        <position position="403"/>
    </location>
    <ligand>
        <name>Mg(2+)</name>
        <dbReference type="ChEBI" id="CHEBI:18420"/>
        <label>1</label>
    </ligand>
</feature>
<dbReference type="EC" id="6.1.1.6" evidence="7"/>
<dbReference type="PROSITE" id="PS50862">
    <property type="entry name" value="AA_TRNA_LIGASE_II"/>
    <property type="match status" value="1"/>
</dbReference>
<evidence type="ECO:0000256" key="8">
    <source>
        <dbReference type="RuleBase" id="RU000336"/>
    </source>
</evidence>
<evidence type="ECO:0000256" key="4">
    <source>
        <dbReference type="ARBA" id="ARBA00022840"/>
    </source>
</evidence>
<evidence type="ECO:0000313" key="12">
    <source>
        <dbReference type="Proteomes" id="UP000230251"/>
    </source>
</evidence>
<feature type="compositionally biased region" description="Basic and acidic residues" evidence="9">
    <location>
        <begin position="1"/>
        <end position="10"/>
    </location>
</feature>
<dbReference type="Pfam" id="PF01336">
    <property type="entry name" value="tRNA_anti-codon"/>
    <property type="match status" value="1"/>
</dbReference>
<accession>A0A2M8EP26</accession>
<comment type="subunit">
    <text evidence="7">Homodimer.</text>
</comment>
<evidence type="ECO:0000256" key="5">
    <source>
        <dbReference type="ARBA" id="ARBA00023146"/>
    </source>
</evidence>
<comment type="catalytic activity">
    <reaction evidence="6 7 8">
        <text>tRNA(Lys) + L-lysine + ATP = L-lysyl-tRNA(Lys) + AMP + diphosphate</text>
        <dbReference type="Rhea" id="RHEA:20792"/>
        <dbReference type="Rhea" id="RHEA-COMP:9696"/>
        <dbReference type="Rhea" id="RHEA-COMP:9697"/>
        <dbReference type="ChEBI" id="CHEBI:30616"/>
        <dbReference type="ChEBI" id="CHEBI:32551"/>
        <dbReference type="ChEBI" id="CHEBI:33019"/>
        <dbReference type="ChEBI" id="CHEBI:78442"/>
        <dbReference type="ChEBI" id="CHEBI:78529"/>
        <dbReference type="ChEBI" id="CHEBI:456215"/>
        <dbReference type="EC" id="6.1.1.6"/>
    </reaction>
</comment>
<comment type="similarity">
    <text evidence="7">Belongs to the class-II aminoacyl-tRNA synthetase family.</text>
</comment>
<keyword evidence="5 7" id="KW-0030">Aminoacyl-tRNA synthetase</keyword>
<evidence type="ECO:0000313" key="11">
    <source>
        <dbReference type="EMBL" id="PJC24488.1"/>
    </source>
</evidence>
<evidence type="ECO:0000256" key="6">
    <source>
        <dbReference type="ARBA" id="ARBA00048573"/>
    </source>
</evidence>
<sequence>MIQEEQDRRNRLQAIRDAGANPYPTESHRTKLIEEVISQFEDLESANEEITICGRIIALRKHGGISFFNLQDASGKIQIVLHKDTVGEDVYNRFHDQTDVGDFYECHGRAFVTKNGEKSLKVTSLRILSKSLLPLPEKFHGLSDVEKRYRQRYLDLIANPEVMEKAKARARMVTAMRNFLAHEGFLEVETPVLQAIPGGANAQPFVTHHNTLHADLYMRIAPELYLKRLLVGGFEKIYEFARCFRNEGISPQHNPEFTQIEAYWAYANIEQLTDHIEKLILEAVRAVTGGQTSVEIEGKTISFADIPRKTFREVILENTKIDLDEVTEEETLKQIMTERGVNTTNVVGYGDLVDHLYKTAARPKIEQPVFVTDYPAAMKPLAKRRDSNPHYSASVQLVILGMEMCNGFNELNDPLEQEERFKEQEELRVRGSEDSQRIDNDYIEALKHGMPPAAGYGIGIDRLAALLTGSTNLKEVILFPTLKPIEESPE</sequence>
<dbReference type="PANTHER" id="PTHR42918">
    <property type="entry name" value="LYSYL-TRNA SYNTHETASE"/>
    <property type="match status" value="1"/>
</dbReference>
<name>A0A2M8EP26_9BACT</name>
<evidence type="ECO:0000256" key="9">
    <source>
        <dbReference type="SAM" id="MobiDB-lite"/>
    </source>
</evidence>
<protein>
    <recommendedName>
        <fullName evidence="7">Lysine--tRNA ligase</fullName>
        <ecNumber evidence="7">6.1.1.6</ecNumber>
    </recommendedName>
    <alternativeName>
        <fullName evidence="7">Lysyl-tRNA synthetase</fullName>
        <shortName evidence="7">LysRS</shortName>
    </alternativeName>
</protein>
<dbReference type="GO" id="GO:0005524">
    <property type="term" value="F:ATP binding"/>
    <property type="evidence" value="ECO:0007669"/>
    <property type="project" value="UniProtKB-UniRule"/>
</dbReference>
<evidence type="ECO:0000256" key="7">
    <source>
        <dbReference type="HAMAP-Rule" id="MF_00252"/>
    </source>
</evidence>
<keyword evidence="7" id="KW-0963">Cytoplasm</keyword>
<dbReference type="GO" id="GO:0005829">
    <property type="term" value="C:cytosol"/>
    <property type="evidence" value="ECO:0007669"/>
    <property type="project" value="TreeGrafter"/>
</dbReference>
<comment type="caution">
    <text evidence="7">Lacks conserved residue(s) required for the propagation of feature annotation.</text>
</comment>
<dbReference type="InterPro" id="IPR004365">
    <property type="entry name" value="NA-bd_OB_tRNA"/>
</dbReference>
<keyword evidence="7 8" id="KW-0460">Magnesium</keyword>
<dbReference type="CDD" id="cd04322">
    <property type="entry name" value="LysRS_N"/>
    <property type="match status" value="1"/>
</dbReference>
<dbReference type="NCBIfam" id="TIGR00499">
    <property type="entry name" value="lysS_bact"/>
    <property type="match status" value="1"/>
</dbReference>
<dbReference type="GO" id="GO:0000049">
    <property type="term" value="F:tRNA binding"/>
    <property type="evidence" value="ECO:0007669"/>
    <property type="project" value="TreeGrafter"/>
</dbReference>
<gene>
    <name evidence="7 11" type="primary">lysS</name>
    <name evidence="11" type="ORF">CO057_02380</name>
</gene>
<dbReference type="PRINTS" id="PR00982">
    <property type="entry name" value="TRNASYNTHLYS"/>
</dbReference>
<feature type="region of interest" description="Disordered" evidence="9">
    <location>
        <begin position="1"/>
        <end position="27"/>
    </location>
</feature>
<dbReference type="InterPro" id="IPR044136">
    <property type="entry name" value="Lys-tRNA-ligase_II_N"/>
</dbReference>
<dbReference type="Proteomes" id="UP000230251">
    <property type="component" value="Unassembled WGS sequence"/>
</dbReference>
<dbReference type="AlphaFoldDB" id="A0A2M8EP26"/>
<evidence type="ECO:0000256" key="2">
    <source>
        <dbReference type="ARBA" id="ARBA00022723"/>
    </source>
</evidence>
<keyword evidence="1 7" id="KW-0436">Ligase</keyword>
<evidence type="ECO:0000259" key="10">
    <source>
        <dbReference type="PROSITE" id="PS50862"/>
    </source>
</evidence>
<dbReference type="PANTHER" id="PTHR42918:SF15">
    <property type="entry name" value="LYSINE--TRNA LIGASE, CHLOROPLASTIC_MITOCHONDRIAL"/>
    <property type="match status" value="1"/>
</dbReference>
<feature type="binding site" evidence="7">
    <location>
        <position position="403"/>
    </location>
    <ligand>
        <name>Mg(2+)</name>
        <dbReference type="ChEBI" id="CHEBI:18420"/>
        <label>2</label>
    </ligand>
</feature>
<feature type="domain" description="Aminoacyl-transfer RNA synthetases class-II family profile" evidence="10">
    <location>
        <begin position="169"/>
        <end position="484"/>
    </location>
</feature>
<dbReference type="Pfam" id="PF00152">
    <property type="entry name" value="tRNA-synt_2"/>
    <property type="match status" value="1"/>
</dbReference>
<dbReference type="SUPFAM" id="SSF50249">
    <property type="entry name" value="Nucleic acid-binding proteins"/>
    <property type="match status" value="1"/>
</dbReference>
<keyword evidence="7" id="KW-0648">Protein biosynthesis</keyword>
<dbReference type="InterPro" id="IPR045864">
    <property type="entry name" value="aa-tRNA-synth_II/BPL/LPL"/>
</dbReference>
<dbReference type="Gene3D" id="3.30.930.10">
    <property type="entry name" value="Bira Bifunctional Protein, Domain 2"/>
    <property type="match status" value="1"/>
</dbReference>
<dbReference type="Gene3D" id="2.40.50.140">
    <property type="entry name" value="Nucleic acid-binding proteins"/>
    <property type="match status" value="1"/>
</dbReference>
<proteinExistence type="inferred from homology"/>
<dbReference type="InterPro" id="IPR002313">
    <property type="entry name" value="Lys-tRNA-ligase_II"/>
</dbReference>
<comment type="subcellular location">
    <subcellularLocation>
        <location evidence="7">Cytoplasm</location>
    </subcellularLocation>
</comment>
<dbReference type="InterPro" id="IPR006195">
    <property type="entry name" value="aa-tRNA-synth_II"/>
</dbReference>
<keyword evidence="3 7" id="KW-0547">Nucleotide-binding</keyword>
<dbReference type="SUPFAM" id="SSF55681">
    <property type="entry name" value="Class II aaRS and biotin synthetases"/>
    <property type="match status" value="1"/>
</dbReference>
<dbReference type="GO" id="GO:0000287">
    <property type="term" value="F:magnesium ion binding"/>
    <property type="evidence" value="ECO:0007669"/>
    <property type="project" value="UniProtKB-UniRule"/>
</dbReference>
<evidence type="ECO:0000256" key="1">
    <source>
        <dbReference type="ARBA" id="ARBA00022598"/>
    </source>
</evidence>